<evidence type="ECO:0000313" key="2">
    <source>
        <dbReference type="Proteomes" id="UP000620874"/>
    </source>
</evidence>
<dbReference type="EMBL" id="JACSPP010000004">
    <property type="protein sequence ID" value="MBD8039236.1"/>
    <property type="molecule type" value="Genomic_DNA"/>
</dbReference>
<dbReference type="PANTHER" id="PTHR38471">
    <property type="entry name" value="FOUR HELIX BUNDLE PROTEIN"/>
    <property type="match status" value="1"/>
</dbReference>
<dbReference type="InterPro" id="IPR036583">
    <property type="entry name" value="23S_rRNA_IVS_sf"/>
</dbReference>
<dbReference type="InterPro" id="IPR012657">
    <property type="entry name" value="23S_rRNA-intervening_sequence"/>
</dbReference>
<dbReference type="RefSeq" id="WP_022040101.1">
    <property type="nucleotide sequence ID" value="NZ_JACSPP010000004.1"/>
</dbReference>
<sequence length="123" mass="14438">MTQSFTDILAWQKAHRFVLDVYRATSKFPAHEQFGLSSQFHRAAMSIPANIAEGYKRLGKADKLRFLNIAQGSLEECRYYILLAKDLNYITENTYYELIRSIEETSFLLNAYCKGIRDKQWER</sequence>
<name>A0ABR8Y514_9BACT</name>
<keyword evidence="2" id="KW-1185">Reference proteome</keyword>
<reference evidence="1 2" key="1">
    <citation type="submission" date="2020-08" db="EMBL/GenBank/DDBJ databases">
        <title>A Genomic Blueprint of the Chicken Gut Microbiome.</title>
        <authorList>
            <person name="Gilroy R."/>
            <person name="Ravi A."/>
            <person name="Getino M."/>
            <person name="Pursley I."/>
            <person name="Horton D.L."/>
            <person name="Alikhan N.-F."/>
            <person name="Baker D."/>
            <person name="Gharbi K."/>
            <person name="Hall N."/>
            <person name="Watson M."/>
            <person name="Adriaenssens E.M."/>
            <person name="Foster-Nyarko E."/>
            <person name="Jarju S."/>
            <person name="Secka A."/>
            <person name="Antonio M."/>
            <person name="Oren A."/>
            <person name="Chaudhuri R."/>
            <person name="La Ragione R.M."/>
            <person name="Hildebrand F."/>
            <person name="Pallen M.J."/>
        </authorList>
    </citation>
    <scope>NUCLEOTIDE SEQUENCE [LARGE SCALE GENOMIC DNA]</scope>
    <source>
        <strain evidence="1 2">Sa1CVN1</strain>
    </source>
</reference>
<organism evidence="1 2">
    <name type="scientific">Phocaeicola intestinalis</name>
    <dbReference type="NCBI Taxonomy" id="2762212"/>
    <lineage>
        <taxon>Bacteria</taxon>
        <taxon>Pseudomonadati</taxon>
        <taxon>Bacteroidota</taxon>
        <taxon>Bacteroidia</taxon>
        <taxon>Bacteroidales</taxon>
        <taxon>Bacteroidaceae</taxon>
        <taxon>Phocaeicola</taxon>
    </lineage>
</organism>
<gene>
    <name evidence="1" type="ORF">H9625_02010</name>
</gene>
<dbReference type="NCBIfam" id="TIGR02436">
    <property type="entry name" value="four helix bundle protein"/>
    <property type="match status" value="1"/>
</dbReference>
<dbReference type="CDD" id="cd16377">
    <property type="entry name" value="23S_rRNA_IVP_like"/>
    <property type="match status" value="1"/>
</dbReference>
<proteinExistence type="predicted"/>
<dbReference type="Proteomes" id="UP000620874">
    <property type="component" value="Unassembled WGS sequence"/>
</dbReference>
<protein>
    <submittedName>
        <fullName evidence="1">Four helix bundle protein</fullName>
    </submittedName>
</protein>
<accession>A0ABR8Y514</accession>
<dbReference type="SUPFAM" id="SSF158446">
    <property type="entry name" value="IVS-encoded protein-like"/>
    <property type="match status" value="1"/>
</dbReference>
<dbReference type="Gene3D" id="1.20.1440.60">
    <property type="entry name" value="23S rRNA-intervening sequence"/>
    <property type="match status" value="1"/>
</dbReference>
<dbReference type="PANTHER" id="PTHR38471:SF2">
    <property type="entry name" value="FOUR HELIX BUNDLE PROTEIN"/>
    <property type="match status" value="1"/>
</dbReference>
<dbReference type="Pfam" id="PF05635">
    <property type="entry name" value="23S_rRNA_IVP"/>
    <property type="match status" value="1"/>
</dbReference>
<comment type="caution">
    <text evidence="1">The sequence shown here is derived from an EMBL/GenBank/DDBJ whole genome shotgun (WGS) entry which is preliminary data.</text>
</comment>
<evidence type="ECO:0000313" key="1">
    <source>
        <dbReference type="EMBL" id="MBD8039236.1"/>
    </source>
</evidence>